<feature type="transmembrane region" description="Helical" evidence="1">
    <location>
        <begin position="30"/>
        <end position="50"/>
    </location>
</feature>
<evidence type="ECO:0000256" key="1">
    <source>
        <dbReference type="SAM" id="Phobius"/>
    </source>
</evidence>
<proteinExistence type="predicted"/>
<dbReference type="InterPro" id="IPR003474">
    <property type="entry name" value="Glcn_transporter"/>
</dbReference>
<feature type="transmembrane region" description="Helical" evidence="1">
    <location>
        <begin position="395"/>
        <end position="417"/>
    </location>
</feature>
<name>A0A918MP57_9FLAO</name>
<dbReference type="AlphaFoldDB" id="A0A918MP57"/>
<dbReference type="GO" id="GO:0005886">
    <property type="term" value="C:plasma membrane"/>
    <property type="evidence" value="ECO:0007669"/>
    <property type="project" value="TreeGrafter"/>
</dbReference>
<reference evidence="2" key="2">
    <citation type="submission" date="2020-09" db="EMBL/GenBank/DDBJ databases">
        <authorList>
            <person name="Sun Q."/>
            <person name="Kim S."/>
        </authorList>
    </citation>
    <scope>NUCLEOTIDE SEQUENCE</scope>
    <source>
        <strain evidence="2">KCTC 12113</strain>
    </source>
</reference>
<sequence>MYSMSAIGALLGLILSIILIIRKVSPVYSLILGALIGGLLGGFTLLDTITYMVDGVKDITPAILRILTAGVLSGVLIKTGAASSISNTIIEKLGRSHVYLALALATFFLTAIGVFIDVAVITVAPVALSIGKRLSIRKAVLLLVMIGGGKCGNIISPNPNTIIAAENFNADLFSVMYANILPAILGLIVTVYVVARFMPVMGDLVQEEDLDKEQENLPSFLSSMVAPGVTILLLSFRPLFGYGIDPLIALPVGGVVGVMAMGKVRFLKESMTYGLSRMSVIAVLLVGTGTIAGIIKASTLKEVMLSVLGNTNFGEVLIAPLSGILMGATTASSTAGATIASSSFSEIILNAGISGIWGAALINAGATVLDHLPHGSFFHATGGVTNVNINNRLKLIPYESIIGFVLTFSSVIAYYLFEG</sequence>
<feature type="transmembrane region" description="Helical" evidence="1">
    <location>
        <begin position="347"/>
        <end position="369"/>
    </location>
</feature>
<keyword evidence="1" id="KW-0472">Membrane</keyword>
<feature type="transmembrane region" description="Helical" evidence="1">
    <location>
        <begin position="176"/>
        <end position="195"/>
    </location>
</feature>
<feature type="transmembrane region" description="Helical" evidence="1">
    <location>
        <begin position="248"/>
        <end position="266"/>
    </location>
</feature>
<reference evidence="2" key="1">
    <citation type="journal article" date="2014" name="Int. J. Syst. Evol. Microbiol.">
        <title>Complete genome sequence of Corynebacterium casei LMG S-19264T (=DSM 44701T), isolated from a smear-ripened cheese.</title>
        <authorList>
            <consortium name="US DOE Joint Genome Institute (JGI-PGF)"/>
            <person name="Walter F."/>
            <person name="Albersmeier A."/>
            <person name="Kalinowski J."/>
            <person name="Ruckert C."/>
        </authorList>
    </citation>
    <scope>NUCLEOTIDE SEQUENCE</scope>
    <source>
        <strain evidence="2">KCTC 12113</strain>
    </source>
</reference>
<feature type="transmembrane region" description="Helical" evidence="1">
    <location>
        <begin position="216"/>
        <end position="236"/>
    </location>
</feature>
<comment type="caution">
    <text evidence="2">The sequence shown here is derived from an EMBL/GenBank/DDBJ whole genome shotgun (WGS) entry which is preliminary data.</text>
</comment>
<gene>
    <name evidence="2" type="ORF">GCM10007383_26160</name>
</gene>
<accession>A0A918MP57</accession>
<dbReference type="PANTHER" id="PTHR30354">
    <property type="entry name" value="GNT FAMILY GLUCONATE TRANSPORTER"/>
    <property type="match status" value="1"/>
</dbReference>
<keyword evidence="1" id="KW-1133">Transmembrane helix</keyword>
<dbReference type="Proteomes" id="UP000634668">
    <property type="component" value="Unassembled WGS sequence"/>
</dbReference>
<feature type="transmembrane region" description="Helical" evidence="1">
    <location>
        <begin position="278"/>
        <end position="297"/>
    </location>
</feature>
<dbReference type="Pfam" id="PF02447">
    <property type="entry name" value="GntP_permease"/>
    <property type="match status" value="1"/>
</dbReference>
<keyword evidence="1" id="KW-0812">Transmembrane</keyword>
<feature type="transmembrane region" description="Helical" evidence="1">
    <location>
        <begin position="7"/>
        <end position="24"/>
    </location>
</feature>
<evidence type="ECO:0000313" key="3">
    <source>
        <dbReference type="Proteomes" id="UP000634668"/>
    </source>
</evidence>
<dbReference type="EMBL" id="BMWP01000018">
    <property type="protein sequence ID" value="GGW40138.1"/>
    <property type="molecule type" value="Genomic_DNA"/>
</dbReference>
<keyword evidence="3" id="KW-1185">Reference proteome</keyword>
<dbReference type="GO" id="GO:0015128">
    <property type="term" value="F:gluconate transmembrane transporter activity"/>
    <property type="evidence" value="ECO:0007669"/>
    <property type="project" value="InterPro"/>
</dbReference>
<dbReference type="PANTHER" id="PTHR30354:SF23">
    <property type="entry name" value="GNTP FAMILY PERMEASE"/>
    <property type="match status" value="1"/>
</dbReference>
<feature type="transmembrane region" description="Helical" evidence="1">
    <location>
        <begin position="62"/>
        <end position="86"/>
    </location>
</feature>
<protein>
    <submittedName>
        <fullName evidence="2">Transporter</fullName>
    </submittedName>
</protein>
<feature type="transmembrane region" description="Helical" evidence="1">
    <location>
        <begin position="317"/>
        <end position="340"/>
    </location>
</feature>
<evidence type="ECO:0000313" key="2">
    <source>
        <dbReference type="EMBL" id="GGW40138.1"/>
    </source>
</evidence>
<feature type="transmembrane region" description="Helical" evidence="1">
    <location>
        <begin position="98"/>
        <end position="127"/>
    </location>
</feature>
<organism evidence="2 3">
    <name type="scientific">Arenibacter certesii</name>
    <dbReference type="NCBI Taxonomy" id="228955"/>
    <lineage>
        <taxon>Bacteria</taxon>
        <taxon>Pseudomonadati</taxon>
        <taxon>Bacteroidota</taxon>
        <taxon>Flavobacteriia</taxon>
        <taxon>Flavobacteriales</taxon>
        <taxon>Flavobacteriaceae</taxon>
        <taxon>Arenibacter</taxon>
    </lineage>
</organism>